<dbReference type="AlphaFoldDB" id="A0AAN9MTU5"/>
<name>A0AAN9MTU5_CANGL</name>
<comment type="caution">
    <text evidence="1">The sequence shown here is derived from an EMBL/GenBank/DDBJ whole genome shotgun (WGS) entry which is preliminary data.</text>
</comment>
<organism evidence="1 2">
    <name type="scientific">Canavalia gladiata</name>
    <name type="common">Sword bean</name>
    <name type="synonym">Dolichos gladiatus</name>
    <dbReference type="NCBI Taxonomy" id="3824"/>
    <lineage>
        <taxon>Eukaryota</taxon>
        <taxon>Viridiplantae</taxon>
        <taxon>Streptophyta</taxon>
        <taxon>Embryophyta</taxon>
        <taxon>Tracheophyta</taxon>
        <taxon>Spermatophyta</taxon>
        <taxon>Magnoliopsida</taxon>
        <taxon>eudicotyledons</taxon>
        <taxon>Gunneridae</taxon>
        <taxon>Pentapetalae</taxon>
        <taxon>rosids</taxon>
        <taxon>fabids</taxon>
        <taxon>Fabales</taxon>
        <taxon>Fabaceae</taxon>
        <taxon>Papilionoideae</taxon>
        <taxon>50 kb inversion clade</taxon>
        <taxon>NPAAA clade</taxon>
        <taxon>indigoferoid/millettioid clade</taxon>
        <taxon>Phaseoleae</taxon>
        <taxon>Canavalia</taxon>
    </lineage>
</organism>
<evidence type="ECO:0000313" key="1">
    <source>
        <dbReference type="EMBL" id="KAK7360537.1"/>
    </source>
</evidence>
<reference evidence="1 2" key="1">
    <citation type="submission" date="2024-01" db="EMBL/GenBank/DDBJ databases">
        <title>The genomes of 5 underutilized Papilionoideae crops provide insights into root nodulation and disease resistanc.</title>
        <authorList>
            <person name="Jiang F."/>
        </authorList>
    </citation>
    <scope>NUCLEOTIDE SEQUENCE [LARGE SCALE GENOMIC DNA]</scope>
    <source>
        <strain evidence="1">LVBAO_FW01</strain>
        <tissue evidence="1">Leaves</tissue>
    </source>
</reference>
<dbReference type="Proteomes" id="UP001367508">
    <property type="component" value="Unassembled WGS sequence"/>
</dbReference>
<evidence type="ECO:0000313" key="2">
    <source>
        <dbReference type="Proteomes" id="UP001367508"/>
    </source>
</evidence>
<sequence>MCFHKGLLASRVNAKFPRSLCETDPAHRGFCTWITNLNIVEAPIQRANLTKQSRDKATTVYAASKDGIG</sequence>
<keyword evidence="2" id="KW-1185">Reference proteome</keyword>
<proteinExistence type="predicted"/>
<accession>A0AAN9MTU5</accession>
<protein>
    <submittedName>
        <fullName evidence="1">Uncharacterized protein</fullName>
    </submittedName>
</protein>
<dbReference type="EMBL" id="JAYMYQ010000001">
    <property type="protein sequence ID" value="KAK7360537.1"/>
    <property type="molecule type" value="Genomic_DNA"/>
</dbReference>
<gene>
    <name evidence="1" type="ORF">VNO77_02540</name>
</gene>